<dbReference type="Pfam" id="PF25683">
    <property type="entry name" value="URGCP_GTPase"/>
    <property type="match status" value="1"/>
</dbReference>
<comment type="similarity">
    <text evidence="1">Belongs to the TRAFAC class dynamin-like GTPase superfamily. Very large inducible GTPase (VLIG) family.</text>
</comment>
<dbReference type="Ensembl" id="ENSLLET00000036483.1">
    <property type="protein sequence ID" value="ENSLLEP00000035144.1"/>
    <property type="gene ID" value="ENSLLEG00000022245.1"/>
</dbReference>
<keyword evidence="3" id="KW-1133">Transmembrane helix</keyword>
<dbReference type="GO" id="GO:0005525">
    <property type="term" value="F:GTP binding"/>
    <property type="evidence" value="ECO:0007669"/>
    <property type="project" value="InterPro"/>
</dbReference>
<reference evidence="5" key="1">
    <citation type="submission" date="2025-08" db="UniProtKB">
        <authorList>
            <consortium name="Ensembl"/>
        </authorList>
    </citation>
    <scope>IDENTIFICATION</scope>
</reference>
<protein>
    <recommendedName>
        <fullName evidence="4">VLIG-type G domain-containing protein</fullName>
    </recommendedName>
</protein>
<dbReference type="InterPro" id="IPR027417">
    <property type="entry name" value="P-loop_NTPase"/>
</dbReference>
<accession>A0A8C5QBQ8</accession>
<feature type="domain" description="VLIG-type G" evidence="4">
    <location>
        <begin position="620"/>
        <end position="864"/>
    </location>
</feature>
<evidence type="ECO:0000256" key="1">
    <source>
        <dbReference type="ARBA" id="ARBA00006828"/>
    </source>
</evidence>
<evidence type="ECO:0000259" key="4">
    <source>
        <dbReference type="PROSITE" id="PS51717"/>
    </source>
</evidence>
<dbReference type="SUPFAM" id="SSF52540">
    <property type="entry name" value="P-loop containing nucleoside triphosphate hydrolases"/>
    <property type="match status" value="1"/>
</dbReference>
<feature type="transmembrane region" description="Helical" evidence="3">
    <location>
        <begin position="15"/>
        <end position="36"/>
    </location>
</feature>
<name>A0A8C5QBQ8_9ANUR</name>
<dbReference type="InterPro" id="IPR030383">
    <property type="entry name" value="G_VLIG_dom"/>
</dbReference>
<dbReference type="Proteomes" id="UP000694569">
    <property type="component" value="Unplaced"/>
</dbReference>
<dbReference type="GeneTree" id="ENSGT00940000154390"/>
<sequence length="889" mass="101661">MFALCKYSVSLCQSFLAYIRFFFILQGPNMFLYFFYSLEIFKELLEQLGMKDNISKDFKLTLKDYLIVEENFMEIKQSVPWRYFRKLMALNRTARNTVGQGCQSNQRDDNNSVHPLDVVCVLLHCSDHLLQQEIVSKMSMCQFAVPLLLPAGDGTYCTLMLGAMRDIVKRWRPHSLADSKGLMEDNVVNVSMPTFSFVRLGKTKLSKSKILNQVLSQDQQHLDFFIHDNMEGGNIERKISNGLVEMSWYFPSGSDSILEPIAVTNLRGNLESNLNQFSFLSRVSTAVFIFTESIGEREIRILSKCDNSSTKYYFILSPSPRIHVRKKEYEKFKTALSGKGEIIKKEETENDSDFQKKIIQVIQSSITRDCKRIKIQDMEQQTSEPYLRVDELYEELLTAKDFAGKITKEIKDVIQYKKETMILQGDLWRQISKLEKEMCARRNQTTTDSEEHPSELKRQLLTLREKQFAHHLPPGIQHFIEDFANLSHEEKPYYLKCIKSDLDSVSRETRLALREKHSSQKDPCKKQEQHQLDQKISDSSLGIEHFLREMGQIYESENFISKEKGIKGENAQIISKLPGIAADILLDGFPLELIDGDASNIPMQWITDILQEVDTKTGGRCRMRVITVLGVQGTGKSTLLNTMFGLQFPVASGRCTRGAFMNLIRVGSNLKKKMGCDFILVIDTEGLRAPELASLEGSYEHDKELATLVVRFSDVTIVNMDMKNTIGEEGILKIVIHSLLIMKKGNKKLNCQFVHQKVPDPSTQEELMRDKNTFQEMLDKMTADTATVAGKPGISRFSDLVEFSIDEDHWYVPNMLIGGLPMASISIDYSERIFKLKKHLINIIKQHKPINAPLGIKEFISWIDRLCEAVKRENPVYSSTPSGGPKYGT</sequence>
<dbReference type="InterPro" id="IPR057365">
    <property type="entry name" value="URGCP"/>
</dbReference>
<dbReference type="PROSITE" id="PS51717">
    <property type="entry name" value="G_VLIG"/>
    <property type="match status" value="1"/>
</dbReference>
<dbReference type="PANTHER" id="PTHR14819">
    <property type="entry name" value="GTP-BINDING"/>
    <property type="match status" value="1"/>
</dbReference>
<evidence type="ECO:0000313" key="5">
    <source>
        <dbReference type="Ensembl" id="ENSLLEP00000035144.1"/>
    </source>
</evidence>
<dbReference type="OrthoDB" id="1597724at2759"/>
<dbReference type="InterPro" id="IPR052986">
    <property type="entry name" value="VLIG_GTPase"/>
</dbReference>
<organism evidence="5 6">
    <name type="scientific">Leptobrachium leishanense</name>
    <name type="common">Leishan spiny toad</name>
    <dbReference type="NCBI Taxonomy" id="445787"/>
    <lineage>
        <taxon>Eukaryota</taxon>
        <taxon>Metazoa</taxon>
        <taxon>Chordata</taxon>
        <taxon>Craniata</taxon>
        <taxon>Vertebrata</taxon>
        <taxon>Euteleostomi</taxon>
        <taxon>Amphibia</taxon>
        <taxon>Batrachia</taxon>
        <taxon>Anura</taxon>
        <taxon>Pelobatoidea</taxon>
        <taxon>Megophryidae</taxon>
        <taxon>Leptobrachium</taxon>
    </lineage>
</organism>
<feature type="region of interest" description="Disordered" evidence="2">
    <location>
        <begin position="513"/>
        <end position="533"/>
    </location>
</feature>
<evidence type="ECO:0000256" key="2">
    <source>
        <dbReference type="SAM" id="MobiDB-lite"/>
    </source>
</evidence>
<dbReference type="Pfam" id="PF25496">
    <property type="entry name" value="URGCP"/>
    <property type="match status" value="1"/>
</dbReference>
<keyword evidence="6" id="KW-1185">Reference proteome</keyword>
<dbReference type="PANTHER" id="PTHR14819:SF9">
    <property type="entry name" value="UP-REGULATOR OF CELL PROLIFERATION-LIKE"/>
    <property type="match status" value="1"/>
</dbReference>
<dbReference type="Gene3D" id="3.40.50.300">
    <property type="entry name" value="P-loop containing nucleotide triphosphate hydrolases"/>
    <property type="match status" value="1"/>
</dbReference>
<evidence type="ECO:0000256" key="3">
    <source>
        <dbReference type="SAM" id="Phobius"/>
    </source>
</evidence>
<reference evidence="5" key="2">
    <citation type="submission" date="2025-09" db="UniProtKB">
        <authorList>
            <consortium name="Ensembl"/>
        </authorList>
    </citation>
    <scope>IDENTIFICATION</scope>
</reference>
<proteinExistence type="inferred from homology"/>
<keyword evidence="3" id="KW-0472">Membrane</keyword>
<evidence type="ECO:0000313" key="6">
    <source>
        <dbReference type="Proteomes" id="UP000694569"/>
    </source>
</evidence>
<dbReference type="AlphaFoldDB" id="A0A8C5QBQ8"/>
<keyword evidence="3" id="KW-0812">Transmembrane</keyword>